<protein>
    <submittedName>
        <fullName evidence="1">Uncharacterized protein</fullName>
    </submittedName>
</protein>
<sequence length="40" mass="4346">MSDKYDPLEPLELLPDAVEGYCDLETGKCVTSPLSADDKS</sequence>
<proteinExistence type="predicted"/>
<comment type="caution">
    <text evidence="1">The sequence shown here is derived from an EMBL/GenBank/DDBJ whole genome shotgun (WGS) entry which is preliminary data.</text>
</comment>
<organism evidence="1 2">
    <name type="scientific">Planotetraspora mira</name>
    <dbReference type="NCBI Taxonomy" id="58121"/>
    <lineage>
        <taxon>Bacteria</taxon>
        <taxon>Bacillati</taxon>
        <taxon>Actinomycetota</taxon>
        <taxon>Actinomycetes</taxon>
        <taxon>Streptosporangiales</taxon>
        <taxon>Streptosporangiaceae</taxon>
        <taxon>Planotetraspora</taxon>
    </lineage>
</organism>
<reference evidence="1 2" key="1">
    <citation type="submission" date="2021-01" db="EMBL/GenBank/DDBJ databases">
        <title>Whole genome shotgun sequence of Planotetraspora mira NBRC 15435.</title>
        <authorList>
            <person name="Komaki H."/>
            <person name="Tamura T."/>
        </authorList>
    </citation>
    <scope>NUCLEOTIDE SEQUENCE [LARGE SCALE GENOMIC DNA]</scope>
    <source>
        <strain evidence="1 2">NBRC 15435</strain>
    </source>
</reference>
<name>A0A8J3X4M0_9ACTN</name>
<dbReference type="RefSeq" id="WP_275409540.1">
    <property type="nucleotide sequence ID" value="NZ_BOOO01000002.1"/>
</dbReference>
<dbReference type="AlphaFoldDB" id="A0A8J3X4M0"/>
<accession>A0A8J3X4M0</accession>
<dbReference type="EMBL" id="BOOO01000002">
    <property type="protein sequence ID" value="GII27201.1"/>
    <property type="molecule type" value="Genomic_DNA"/>
</dbReference>
<dbReference type="Proteomes" id="UP000650628">
    <property type="component" value="Unassembled WGS sequence"/>
</dbReference>
<keyword evidence="2" id="KW-1185">Reference proteome</keyword>
<evidence type="ECO:0000313" key="1">
    <source>
        <dbReference type="EMBL" id="GII27201.1"/>
    </source>
</evidence>
<evidence type="ECO:0000313" key="2">
    <source>
        <dbReference type="Proteomes" id="UP000650628"/>
    </source>
</evidence>
<gene>
    <name evidence="1" type="ORF">Pmi06nite_06430</name>
</gene>